<feature type="compositionally biased region" description="Basic and acidic residues" evidence="1">
    <location>
        <begin position="39"/>
        <end position="49"/>
    </location>
</feature>
<sequence length="175" mass="18414">MGGGAAAAVRKLVWLIVELFRGNVGDWFDFRLKDADKEQEELKEVAGEKEGDDGEEGGGEEQAANDDRAEEVEGEVVAAAAAEEAPGAEAAESAPQTGDSDPVADVDGAASNSNRHNRPSARRRDKSTKPSRPSLVVKRIPASVSSTANTTTSAIANRSRHSTANSRVPKKTVSM</sequence>
<organism evidence="2 3">
    <name type="scientific">Mesocestoides corti</name>
    <name type="common">Flatworm</name>
    <dbReference type="NCBI Taxonomy" id="53468"/>
    <lineage>
        <taxon>Eukaryota</taxon>
        <taxon>Metazoa</taxon>
        <taxon>Spiralia</taxon>
        <taxon>Lophotrochozoa</taxon>
        <taxon>Platyhelminthes</taxon>
        <taxon>Cestoda</taxon>
        <taxon>Eucestoda</taxon>
        <taxon>Cyclophyllidea</taxon>
        <taxon>Mesocestoididae</taxon>
        <taxon>Mesocestoides</taxon>
    </lineage>
</organism>
<feature type="compositionally biased region" description="Acidic residues" evidence="1">
    <location>
        <begin position="50"/>
        <end position="59"/>
    </location>
</feature>
<dbReference type="AlphaFoldDB" id="A0A0R3U8T9"/>
<keyword evidence="3" id="KW-1185">Reference proteome</keyword>
<feature type="region of interest" description="Disordered" evidence="1">
    <location>
        <begin position="39"/>
        <end position="175"/>
    </location>
</feature>
<evidence type="ECO:0000313" key="3">
    <source>
        <dbReference type="Proteomes" id="UP000267029"/>
    </source>
</evidence>
<evidence type="ECO:0000313" key="2">
    <source>
        <dbReference type="EMBL" id="VDD77315.1"/>
    </source>
</evidence>
<dbReference type="Proteomes" id="UP000267029">
    <property type="component" value="Unassembled WGS sequence"/>
</dbReference>
<name>A0A0R3U8T9_MESCO</name>
<feature type="compositionally biased region" description="Low complexity" evidence="1">
    <location>
        <begin position="142"/>
        <end position="156"/>
    </location>
</feature>
<evidence type="ECO:0000256" key="1">
    <source>
        <dbReference type="SAM" id="MobiDB-lite"/>
    </source>
</evidence>
<protein>
    <submittedName>
        <fullName evidence="2">Uncharacterized protein</fullName>
    </submittedName>
</protein>
<dbReference type="EMBL" id="UXSR01000728">
    <property type="protein sequence ID" value="VDD77315.1"/>
    <property type="molecule type" value="Genomic_DNA"/>
</dbReference>
<accession>A0A0R3U8T9</accession>
<proteinExistence type="predicted"/>
<feature type="compositionally biased region" description="Basic residues" evidence="1">
    <location>
        <begin position="115"/>
        <end position="126"/>
    </location>
</feature>
<reference evidence="2 3" key="1">
    <citation type="submission" date="2018-10" db="EMBL/GenBank/DDBJ databases">
        <authorList>
            <consortium name="Pathogen Informatics"/>
        </authorList>
    </citation>
    <scope>NUCLEOTIDE SEQUENCE [LARGE SCALE GENOMIC DNA]</scope>
</reference>
<feature type="compositionally biased region" description="Low complexity" evidence="1">
    <location>
        <begin position="75"/>
        <end position="95"/>
    </location>
</feature>
<gene>
    <name evidence="2" type="ORF">MCOS_LOCUS3318</name>
</gene>